<keyword evidence="7" id="KW-0234">DNA repair</keyword>
<comment type="subcellular location">
    <subcellularLocation>
        <location evidence="1">Nucleus</location>
    </subcellularLocation>
</comment>
<dbReference type="GO" id="GO:0042276">
    <property type="term" value="P:error-prone translesion synthesis"/>
    <property type="evidence" value="ECO:0007669"/>
    <property type="project" value="TreeGrafter"/>
</dbReference>
<feature type="region of interest" description="Disordered" evidence="10">
    <location>
        <begin position="223"/>
        <end position="251"/>
    </location>
</feature>
<keyword evidence="8" id="KW-0539">Nucleus</keyword>
<dbReference type="InterPro" id="IPR043502">
    <property type="entry name" value="DNA/RNA_pol_sf"/>
</dbReference>
<dbReference type="Gene3D" id="3.30.70.270">
    <property type="match status" value="1"/>
</dbReference>
<comment type="caution">
    <text evidence="13">The sequence shown here is derived from an EMBL/GenBank/DDBJ whole genome shotgun (WGS) entry which is preliminary data.</text>
</comment>
<evidence type="ECO:0000313" key="13">
    <source>
        <dbReference type="EMBL" id="TEB34752.1"/>
    </source>
</evidence>
<feature type="domain" description="UBZ3-type" evidence="12">
    <location>
        <begin position="573"/>
        <end position="628"/>
    </location>
</feature>
<evidence type="ECO:0000256" key="4">
    <source>
        <dbReference type="ARBA" id="ARBA00022763"/>
    </source>
</evidence>
<evidence type="ECO:0000256" key="8">
    <source>
        <dbReference type="ARBA" id="ARBA00023242"/>
    </source>
</evidence>
<dbReference type="GO" id="GO:0003684">
    <property type="term" value="F:damaged DNA binding"/>
    <property type="evidence" value="ECO:0007669"/>
    <property type="project" value="InterPro"/>
</dbReference>
<dbReference type="EMBL" id="QPFP01000009">
    <property type="protein sequence ID" value="TEB34752.1"/>
    <property type="molecule type" value="Genomic_DNA"/>
</dbReference>
<feature type="compositionally biased region" description="Basic and acidic residues" evidence="10">
    <location>
        <begin position="558"/>
        <end position="571"/>
    </location>
</feature>
<keyword evidence="2" id="KW-0808">Transferase</keyword>
<keyword evidence="14" id="KW-1185">Reference proteome</keyword>
<proteinExistence type="predicted"/>
<dbReference type="Gene3D" id="1.10.150.20">
    <property type="entry name" value="5' to 3' exonuclease, C-terminal subdomain"/>
    <property type="match status" value="1"/>
</dbReference>
<dbReference type="InterPro" id="IPR017961">
    <property type="entry name" value="DNA_pol_Y-fam_little_finger"/>
</dbReference>
<gene>
    <name evidence="13" type="ORF">FA13DRAFT_1789153</name>
</gene>
<evidence type="ECO:0000256" key="2">
    <source>
        <dbReference type="ARBA" id="ARBA00022679"/>
    </source>
</evidence>
<evidence type="ECO:0000256" key="6">
    <source>
        <dbReference type="ARBA" id="ARBA00022833"/>
    </source>
</evidence>
<dbReference type="InterPro" id="IPR043128">
    <property type="entry name" value="Rev_trsase/Diguanyl_cyclase"/>
</dbReference>
<protein>
    <recommendedName>
        <fullName evidence="9">DNA polymerase eta</fullName>
    </recommendedName>
</protein>
<keyword evidence="3" id="KW-0479">Metal-binding</keyword>
<dbReference type="Pfam" id="PF11799">
    <property type="entry name" value="IMS_C"/>
    <property type="match status" value="1"/>
</dbReference>
<dbReference type="AlphaFoldDB" id="A0A4Y7TMG6"/>
<evidence type="ECO:0000313" key="14">
    <source>
        <dbReference type="Proteomes" id="UP000298030"/>
    </source>
</evidence>
<keyword evidence="4" id="KW-0227">DNA damage</keyword>
<dbReference type="PIRSF" id="PIRSF036603">
    <property type="entry name" value="DPol_eta"/>
    <property type="match status" value="1"/>
</dbReference>
<dbReference type="SUPFAM" id="SSF56672">
    <property type="entry name" value="DNA/RNA polymerases"/>
    <property type="match status" value="1"/>
</dbReference>
<evidence type="ECO:0000256" key="7">
    <source>
        <dbReference type="ARBA" id="ARBA00023204"/>
    </source>
</evidence>
<feature type="region of interest" description="Disordered" evidence="10">
    <location>
        <begin position="628"/>
        <end position="656"/>
    </location>
</feature>
<dbReference type="InterPro" id="IPR036775">
    <property type="entry name" value="DNA_pol_Y-fam_lit_finger_sf"/>
</dbReference>
<accession>A0A4Y7TMG6</accession>
<dbReference type="GO" id="GO:0003887">
    <property type="term" value="F:DNA-directed DNA polymerase activity"/>
    <property type="evidence" value="ECO:0007669"/>
    <property type="project" value="TreeGrafter"/>
</dbReference>
<sequence length="665" mass="73734">MSSESLAPKASAWKGKGKAVDARYSQFVDLYPVITYRHVLSQNLGVKDPLRVVALCDSDAFYAACEMNRLGVSPDQPLVVLQWDSLIAVNYAARKFGISRMDKKNDAIKRCPHLKVVHVATYKEGEAEPGYWDDVDTNTHKVSLDYYRRESMKIAALFRELLPGCEVEKASIDEAFIDFTKPVREKLLERYPYIANVPSDAPMGADSPLPSPPVDWEVKGTVVPVHPPPPETKTDGQEEGKQTEASPSLNEEPGLFELHFEDDDATTWHDVALSIASELMMKARQEVLTRLGYSTSAGVSRNKFLAKLAASYRKPNGQSVLRNSAIPNYLIPMPFQKIRFLGGKLGKALAEAYDVSTVGDLLHISLEEIQRKFGEESIWVYELLRGIDRSEVKDKGTTLTKSMLASKNLPKPITQASEGYHWIRVLAAELALRLNDARQISPNLWPKTIVLHARKGYEAGRSKQAPFPFAKEVTVDYIANAGSKLWKELVGNTSTMKVSSVQLSFTGIDVSEAGQKTIEGFLRVKPPSKRAREEEEAAANGPGVLSRLHQVATTSSDNRTRVEEEQAEKDTSGSGLSYTCPKCQKVLRPSPSAAPGPAFQNGEDRASFVAALQLEHEDWHFAQDLMREDSAPNGGKRIVPGQTQGNKTKKRKKEATGIEKFFMKK</sequence>
<feature type="region of interest" description="Disordered" evidence="10">
    <location>
        <begin position="526"/>
        <end position="575"/>
    </location>
</feature>
<dbReference type="GO" id="GO:0005657">
    <property type="term" value="C:replication fork"/>
    <property type="evidence" value="ECO:0007669"/>
    <property type="project" value="UniProtKB-ARBA"/>
</dbReference>
<dbReference type="PROSITE" id="PS51907">
    <property type="entry name" value="ZF_UBZ3"/>
    <property type="match status" value="1"/>
</dbReference>
<dbReference type="Proteomes" id="UP000298030">
    <property type="component" value="Unassembled WGS sequence"/>
</dbReference>
<dbReference type="PANTHER" id="PTHR45873">
    <property type="entry name" value="DNA POLYMERASE ETA"/>
    <property type="match status" value="1"/>
</dbReference>
<feature type="compositionally biased region" description="Basic and acidic residues" evidence="10">
    <location>
        <begin position="232"/>
        <end position="242"/>
    </location>
</feature>
<dbReference type="PROSITE" id="PS50173">
    <property type="entry name" value="UMUC"/>
    <property type="match status" value="1"/>
</dbReference>
<evidence type="ECO:0000256" key="3">
    <source>
        <dbReference type="ARBA" id="ARBA00022723"/>
    </source>
</evidence>
<dbReference type="InterPro" id="IPR001126">
    <property type="entry name" value="UmuC"/>
</dbReference>
<evidence type="ECO:0000256" key="1">
    <source>
        <dbReference type="ARBA" id="ARBA00004123"/>
    </source>
</evidence>
<evidence type="ECO:0000256" key="9">
    <source>
        <dbReference type="ARBA" id="ARBA00044975"/>
    </source>
</evidence>
<dbReference type="InterPro" id="IPR052230">
    <property type="entry name" value="DNA_polymerase_eta"/>
</dbReference>
<evidence type="ECO:0000259" key="12">
    <source>
        <dbReference type="PROSITE" id="PS51907"/>
    </source>
</evidence>
<dbReference type="Pfam" id="PF00817">
    <property type="entry name" value="IMS"/>
    <property type="match status" value="1"/>
</dbReference>
<dbReference type="STRING" id="71717.A0A4Y7TMG6"/>
<dbReference type="GO" id="GO:0008270">
    <property type="term" value="F:zinc ion binding"/>
    <property type="evidence" value="ECO:0007669"/>
    <property type="project" value="UniProtKB-KW"/>
</dbReference>
<evidence type="ECO:0000259" key="11">
    <source>
        <dbReference type="PROSITE" id="PS50173"/>
    </source>
</evidence>
<dbReference type="GO" id="GO:0005634">
    <property type="term" value="C:nucleus"/>
    <property type="evidence" value="ECO:0007669"/>
    <property type="project" value="UniProtKB-SubCell"/>
</dbReference>
<dbReference type="PANTHER" id="PTHR45873:SF1">
    <property type="entry name" value="DNA POLYMERASE ETA"/>
    <property type="match status" value="1"/>
</dbReference>
<dbReference type="GO" id="GO:0006281">
    <property type="term" value="P:DNA repair"/>
    <property type="evidence" value="ECO:0007669"/>
    <property type="project" value="UniProtKB-KW"/>
</dbReference>
<dbReference type="FunFam" id="1.10.150.20:FF:000014">
    <property type="entry name" value="Polymerase (DNA directed), eta"/>
    <property type="match status" value="1"/>
</dbReference>
<dbReference type="Pfam" id="PF21704">
    <property type="entry name" value="POLH-Rev1_HhH"/>
    <property type="match status" value="1"/>
</dbReference>
<dbReference type="InterPro" id="IPR041298">
    <property type="entry name" value="UBZ3"/>
</dbReference>
<evidence type="ECO:0000256" key="5">
    <source>
        <dbReference type="ARBA" id="ARBA00022771"/>
    </source>
</evidence>
<reference evidence="13 14" key="1">
    <citation type="journal article" date="2019" name="Nat. Ecol. Evol.">
        <title>Megaphylogeny resolves global patterns of mushroom evolution.</title>
        <authorList>
            <person name="Varga T."/>
            <person name="Krizsan K."/>
            <person name="Foldi C."/>
            <person name="Dima B."/>
            <person name="Sanchez-Garcia M."/>
            <person name="Sanchez-Ramirez S."/>
            <person name="Szollosi G.J."/>
            <person name="Szarkandi J.G."/>
            <person name="Papp V."/>
            <person name="Albert L."/>
            <person name="Andreopoulos W."/>
            <person name="Angelini C."/>
            <person name="Antonin V."/>
            <person name="Barry K.W."/>
            <person name="Bougher N.L."/>
            <person name="Buchanan P."/>
            <person name="Buyck B."/>
            <person name="Bense V."/>
            <person name="Catcheside P."/>
            <person name="Chovatia M."/>
            <person name="Cooper J."/>
            <person name="Damon W."/>
            <person name="Desjardin D."/>
            <person name="Finy P."/>
            <person name="Geml J."/>
            <person name="Haridas S."/>
            <person name="Hughes K."/>
            <person name="Justo A."/>
            <person name="Karasinski D."/>
            <person name="Kautmanova I."/>
            <person name="Kiss B."/>
            <person name="Kocsube S."/>
            <person name="Kotiranta H."/>
            <person name="LaButti K.M."/>
            <person name="Lechner B.E."/>
            <person name="Liimatainen K."/>
            <person name="Lipzen A."/>
            <person name="Lukacs Z."/>
            <person name="Mihaltcheva S."/>
            <person name="Morgado L.N."/>
            <person name="Niskanen T."/>
            <person name="Noordeloos M.E."/>
            <person name="Ohm R.A."/>
            <person name="Ortiz-Santana B."/>
            <person name="Ovrebo C."/>
            <person name="Racz N."/>
            <person name="Riley R."/>
            <person name="Savchenko A."/>
            <person name="Shiryaev A."/>
            <person name="Soop K."/>
            <person name="Spirin V."/>
            <person name="Szebenyi C."/>
            <person name="Tomsovsky M."/>
            <person name="Tulloss R.E."/>
            <person name="Uehling J."/>
            <person name="Grigoriev I.V."/>
            <person name="Vagvolgyi C."/>
            <person name="Papp T."/>
            <person name="Martin F.M."/>
            <person name="Miettinen O."/>
            <person name="Hibbett D.S."/>
            <person name="Nagy L.G."/>
        </authorList>
    </citation>
    <scope>NUCLEOTIDE SEQUENCE [LARGE SCALE GENOMIC DNA]</scope>
    <source>
        <strain evidence="13 14">FP101781</strain>
    </source>
</reference>
<dbReference type="GO" id="GO:0007064">
    <property type="term" value="P:mitotic sister chromatid cohesion"/>
    <property type="evidence" value="ECO:0007669"/>
    <property type="project" value="UniProtKB-ARBA"/>
</dbReference>
<dbReference type="OrthoDB" id="5723at2759"/>
<dbReference type="GO" id="GO:0009314">
    <property type="term" value="P:response to radiation"/>
    <property type="evidence" value="ECO:0007669"/>
    <property type="project" value="TreeGrafter"/>
</dbReference>
<dbReference type="GO" id="GO:0070987">
    <property type="term" value="P:error-free translesion synthesis"/>
    <property type="evidence" value="ECO:0007669"/>
    <property type="project" value="UniProtKB-ARBA"/>
</dbReference>
<dbReference type="SUPFAM" id="SSF100879">
    <property type="entry name" value="Lesion bypass DNA polymerase (Y-family), little finger domain"/>
    <property type="match status" value="1"/>
</dbReference>
<dbReference type="FunFam" id="3.40.1170.60:FF:000008">
    <property type="entry name" value="DNA polymerase eta subunit"/>
    <property type="match status" value="1"/>
</dbReference>
<dbReference type="GO" id="GO:0035861">
    <property type="term" value="C:site of double-strand break"/>
    <property type="evidence" value="ECO:0007669"/>
    <property type="project" value="TreeGrafter"/>
</dbReference>
<dbReference type="Gene3D" id="3.40.1170.60">
    <property type="match status" value="1"/>
</dbReference>
<dbReference type="Gene3D" id="3.30.1490.100">
    <property type="entry name" value="DNA polymerase, Y-family, little finger domain"/>
    <property type="match status" value="1"/>
</dbReference>
<feature type="domain" description="UmuC" evidence="11">
    <location>
        <begin position="53"/>
        <end position="342"/>
    </location>
</feature>
<keyword evidence="5" id="KW-0863">Zinc-finger</keyword>
<organism evidence="13 14">
    <name type="scientific">Coprinellus micaceus</name>
    <name type="common">Glistening ink-cap mushroom</name>
    <name type="synonym">Coprinus micaceus</name>
    <dbReference type="NCBI Taxonomy" id="71717"/>
    <lineage>
        <taxon>Eukaryota</taxon>
        <taxon>Fungi</taxon>
        <taxon>Dikarya</taxon>
        <taxon>Basidiomycota</taxon>
        <taxon>Agaricomycotina</taxon>
        <taxon>Agaricomycetes</taxon>
        <taxon>Agaricomycetidae</taxon>
        <taxon>Agaricales</taxon>
        <taxon>Agaricineae</taxon>
        <taxon>Psathyrellaceae</taxon>
        <taxon>Coprinellus</taxon>
    </lineage>
</organism>
<evidence type="ECO:0000256" key="10">
    <source>
        <dbReference type="SAM" id="MobiDB-lite"/>
    </source>
</evidence>
<name>A0A4Y7TMG6_COPMI</name>
<keyword evidence="6" id="KW-0862">Zinc</keyword>